<keyword evidence="4" id="KW-1185">Reference proteome</keyword>
<dbReference type="InterPro" id="IPR029063">
    <property type="entry name" value="SAM-dependent_MTases_sf"/>
</dbReference>
<dbReference type="Pfam" id="PF03602">
    <property type="entry name" value="Cons_hypoth95"/>
    <property type="match status" value="1"/>
</dbReference>
<name>A0ABV1J7F6_9FIRM</name>
<keyword evidence="2 3" id="KW-0808">Transferase</keyword>
<dbReference type="CDD" id="cd02440">
    <property type="entry name" value="AdoMet_MTases"/>
    <property type="match status" value="1"/>
</dbReference>
<proteinExistence type="predicted"/>
<comment type="caution">
    <text evidence="3">The sequence shown here is derived from an EMBL/GenBank/DDBJ whole genome shotgun (WGS) entry which is preliminary data.</text>
</comment>
<dbReference type="NCBIfam" id="TIGR00095">
    <property type="entry name" value="16S rRNA (guanine(966)-N(2))-methyltransferase RsmD"/>
    <property type="match status" value="1"/>
</dbReference>
<protein>
    <submittedName>
        <fullName evidence="3">16S rRNA (Guanine(966)-N(2))-methyltransferase RsmD</fullName>
        <ecNumber evidence="3">2.1.1.171</ecNumber>
    </submittedName>
</protein>
<dbReference type="PANTHER" id="PTHR43542:SF1">
    <property type="entry name" value="METHYLTRANSFERASE"/>
    <property type="match status" value="1"/>
</dbReference>
<evidence type="ECO:0000313" key="4">
    <source>
        <dbReference type="Proteomes" id="UP001481872"/>
    </source>
</evidence>
<keyword evidence="1 3" id="KW-0489">Methyltransferase</keyword>
<evidence type="ECO:0000256" key="2">
    <source>
        <dbReference type="ARBA" id="ARBA00022679"/>
    </source>
</evidence>
<evidence type="ECO:0000313" key="3">
    <source>
        <dbReference type="EMBL" id="MEQ3354140.1"/>
    </source>
</evidence>
<organism evidence="3 4">
    <name type="scientific">Aedoeadaptatus acetigenes</name>
    <dbReference type="NCBI Taxonomy" id="2981723"/>
    <lineage>
        <taxon>Bacteria</taxon>
        <taxon>Bacillati</taxon>
        <taxon>Bacillota</taxon>
        <taxon>Tissierellia</taxon>
        <taxon>Tissierellales</taxon>
        <taxon>Peptoniphilaceae</taxon>
        <taxon>Aedoeadaptatus</taxon>
    </lineage>
</organism>
<dbReference type="InterPro" id="IPR004398">
    <property type="entry name" value="RNA_MeTrfase_RsmD"/>
</dbReference>
<evidence type="ECO:0000256" key="1">
    <source>
        <dbReference type="ARBA" id="ARBA00022603"/>
    </source>
</evidence>
<sequence>MRVIAGEKKGQRLKTPKGDRIRPTEDRIKENVFNLLYGPFSGVLVLDLFSGTGHMGIEFLSRGAESAWFCDNHRESLRITRENIKITGYNDKSRVVEGSFEHCLELARNEHTAFDYIYVDPPYANRDFYDRTAQTVGACRLLTPGGRMLFEAPKEYTFSHYEHLALVREKSYGKKKIWIYESCD</sequence>
<dbReference type="PANTHER" id="PTHR43542">
    <property type="entry name" value="METHYLTRANSFERASE"/>
    <property type="match status" value="1"/>
</dbReference>
<dbReference type="InterPro" id="IPR002052">
    <property type="entry name" value="DNA_methylase_N6_adenine_CS"/>
</dbReference>
<dbReference type="RefSeq" id="WP_349054461.1">
    <property type="nucleotide sequence ID" value="NZ_JBBNPS010000026.1"/>
</dbReference>
<dbReference type="PROSITE" id="PS00092">
    <property type="entry name" value="N6_MTASE"/>
    <property type="match status" value="1"/>
</dbReference>
<dbReference type="EMBL" id="JBBNPS010000026">
    <property type="protein sequence ID" value="MEQ3354140.1"/>
    <property type="molecule type" value="Genomic_DNA"/>
</dbReference>
<accession>A0ABV1J7F6</accession>
<dbReference type="GO" id="GO:0052913">
    <property type="term" value="F:16S rRNA (guanine(966)-N(2))-methyltransferase activity"/>
    <property type="evidence" value="ECO:0007669"/>
    <property type="project" value="UniProtKB-EC"/>
</dbReference>
<dbReference type="EC" id="2.1.1.171" evidence="3"/>
<dbReference type="Gene3D" id="3.40.50.150">
    <property type="entry name" value="Vaccinia Virus protein VP39"/>
    <property type="match status" value="1"/>
</dbReference>
<dbReference type="SUPFAM" id="SSF53335">
    <property type="entry name" value="S-adenosyl-L-methionine-dependent methyltransferases"/>
    <property type="match status" value="1"/>
</dbReference>
<reference evidence="3 4" key="1">
    <citation type="submission" date="2024-04" db="EMBL/GenBank/DDBJ databases">
        <title>Human intestinal bacterial collection.</title>
        <authorList>
            <person name="Pauvert C."/>
            <person name="Hitch T.C.A."/>
            <person name="Clavel T."/>
        </authorList>
    </citation>
    <scope>NUCLEOTIDE SEQUENCE [LARGE SCALE GENOMIC DNA]</scope>
    <source>
        <strain evidence="3 4">CLA-SR-H026</strain>
    </source>
</reference>
<dbReference type="PIRSF" id="PIRSF004553">
    <property type="entry name" value="CHP00095"/>
    <property type="match status" value="1"/>
</dbReference>
<gene>
    <name evidence="3" type="primary">rsmD</name>
    <name evidence="3" type="ORF">AAA081_07540</name>
</gene>
<dbReference type="Proteomes" id="UP001481872">
    <property type="component" value="Unassembled WGS sequence"/>
</dbReference>